<keyword evidence="6" id="KW-1185">Reference proteome</keyword>
<sequence length="1538" mass="172604">ELSSSPSTASTSQEDHAGHSESTSSRILRVTLLSSEWRSTKGGLSTINRELAIQLAKHPSVKVSVYLPQCSEEDKRVTASHNVQLIEAEEMQGYDPVDWLSFLPENHSVDCVIGHGAVLGRQVQGIKRQCKCKWIQVVHTAPEELGMYKSYTDAISKGEKKHQAEVKLCEKADQVVAVGPKLAEAFSGYLRACAKDQDVLNLTPGIFSEFSDVTQATEERRTFSVLVFGRGDNEDFQLKGYDIAACAIAELKDEPQPYKLLFVGAPSGEEEKVKDFLLQQGIDRSQLTVRCFNESREHLARLFCEVDLAIMPSRTEGFGLAALEALSAGLPVLVSGNSGLGEALQEVPNGSNCVVESEDPKDWANAIKAVRKKKRKLRLGEAKLLQGEYAKIYSWLDHCNRLVHRMLAISQGPSADEQNLCKKATVICRDEKPSPTEKHLYKGSTKKLQSSKKGKRTLSSSNIPAPKYPRLLEDEGPSESELHSSKKGPVICQDEKPSPSEKRHLKGVAKRSRFSKKGKRPLSSSVVLAQKQMSLLRDEGTEKSVVVKLLRAEYERRSKLMPLSWFNTIQLPLENVYTRLKIVSRRKTDFQVENVEVDMYDIFKAPGKGVLTPVEGSPSIFSAFENPYTELKNFQPRKFGIQVKNDEVDMYEIFKDLKKGEDVMTLVEGSPGIGKTTFCLKLAYDWARETVPTNSSFPKLQFVLLLKCRDIDKDIMEAIKEQLLPEDMKDETWTKFSEFIKDIHVQDKILLILDGLDELPEKSKQFVDKLLRRRILPFCYVLVTCRQEKGIDVRKNFEFDLLLEIKGFTEDDAYCYIKKHFQNVGPNHSSKGETLAKEVKENTLLNALRNNPLNLLLLCVIYEDYDGKLPTSRTELYQVIVQCLLRRYCAKHSLVVPEDNNTLKKRFDEDILALGELAWTCLLNDRQSFREEELAECEVKNKNLVARKIGLLYKEERLKRILRSQYEYWFLHKTFQEYLAASFIVHKLQKGELNVFQYTTFDDLVQKYPQVFVFVSGMLGEKATVLFTQIGVQLKEKKDWDWKKCSQEAATFFVESFSESGHAEQMPSVLCSYIPFPQQVNIELPRTEDNIFEVVKAFRNFRDLQPVKLIIRDSSWFRGFFGCLNYVAEYVQSCSQIQTLSIFAVTITSVLANAVHNGLIGNTTLSEFTLQVDGCIPYDAAVVISELLHARKVLKKVKFQLGRVRSEALASSIELALSGDALSRSVDLNIRGSLSDTAVHSLGKLLSDKALTSFSLNISGDVPELVAAVISKGIQQQTALKSLAFGVDGNLSLSGVNVLQTSLLENRSLNDLVLNVRGEIPDNWQFVVENVRSVKKGSVNCTFNPDPSSSVTCNQVAHFRPAVVEKGLETKQHLTVVLWGELKCDGADNLCEILVRVPLTSLTLKVHGNLSDGVANIIKRYIGQQNTLSSLTIDIWGELAPATGTLLQELSRSNETVQVKVHGVSGVPNEMCNALDVSINNPVSLTPVFSEVKNTRKERVNLKIINNDEVLSDWPRLLGDALAETTSLTTLDLTVRNY</sequence>
<evidence type="ECO:0000259" key="4">
    <source>
        <dbReference type="PROSITE" id="PS50837"/>
    </source>
</evidence>
<feature type="compositionally biased region" description="Low complexity" evidence="3">
    <location>
        <begin position="1"/>
        <end position="12"/>
    </location>
</feature>
<keyword evidence="2" id="KW-0067">ATP-binding</keyword>
<protein>
    <recommendedName>
        <fullName evidence="4">NACHT domain-containing protein</fullName>
    </recommendedName>
</protein>
<evidence type="ECO:0000256" key="3">
    <source>
        <dbReference type="SAM" id="MobiDB-lite"/>
    </source>
</evidence>
<dbReference type="SUPFAM" id="SSF52540">
    <property type="entry name" value="P-loop containing nucleoside triphosphate hydrolases"/>
    <property type="match status" value="1"/>
</dbReference>
<evidence type="ECO:0000313" key="6">
    <source>
        <dbReference type="Proteomes" id="UP001159427"/>
    </source>
</evidence>
<evidence type="ECO:0000256" key="2">
    <source>
        <dbReference type="ARBA" id="ARBA00022840"/>
    </source>
</evidence>
<gene>
    <name evidence="5" type="ORF">PEVE_00002600</name>
</gene>
<comment type="caution">
    <text evidence="5">The sequence shown here is derived from an EMBL/GenBank/DDBJ whole genome shotgun (WGS) entry which is preliminary data.</text>
</comment>
<keyword evidence="1" id="KW-0547">Nucleotide-binding</keyword>
<dbReference type="Gene3D" id="3.40.50.300">
    <property type="entry name" value="P-loop containing nucleotide triphosphate hydrolases"/>
    <property type="match status" value="1"/>
</dbReference>
<dbReference type="PROSITE" id="PS50837">
    <property type="entry name" value="NACHT"/>
    <property type="match status" value="1"/>
</dbReference>
<feature type="domain" description="NACHT" evidence="4">
    <location>
        <begin position="663"/>
        <end position="786"/>
    </location>
</feature>
<evidence type="ECO:0000313" key="5">
    <source>
        <dbReference type="EMBL" id="CAH3157695.1"/>
    </source>
</evidence>
<feature type="compositionally biased region" description="Basic residues" evidence="3">
    <location>
        <begin position="503"/>
        <end position="520"/>
    </location>
</feature>
<dbReference type="CDD" id="cd03801">
    <property type="entry name" value="GT4_PimA-like"/>
    <property type="match status" value="1"/>
</dbReference>
<reference evidence="5 6" key="1">
    <citation type="submission" date="2022-05" db="EMBL/GenBank/DDBJ databases">
        <authorList>
            <consortium name="Genoscope - CEA"/>
            <person name="William W."/>
        </authorList>
    </citation>
    <scope>NUCLEOTIDE SEQUENCE [LARGE SCALE GENOMIC DNA]</scope>
</reference>
<feature type="compositionally biased region" description="Basic and acidic residues" evidence="3">
    <location>
        <begin position="493"/>
        <end position="502"/>
    </location>
</feature>
<dbReference type="EMBL" id="CALNXI010001153">
    <property type="protein sequence ID" value="CAH3157695.1"/>
    <property type="molecule type" value="Genomic_DNA"/>
</dbReference>
<dbReference type="Pfam" id="PF05729">
    <property type="entry name" value="NACHT"/>
    <property type="match status" value="1"/>
</dbReference>
<proteinExistence type="predicted"/>
<name>A0ABN8Q5T6_9CNID</name>
<dbReference type="Proteomes" id="UP001159427">
    <property type="component" value="Unassembled WGS sequence"/>
</dbReference>
<dbReference type="Gene3D" id="3.80.10.10">
    <property type="entry name" value="Ribonuclease Inhibitor"/>
    <property type="match status" value="1"/>
</dbReference>
<evidence type="ECO:0000256" key="1">
    <source>
        <dbReference type="ARBA" id="ARBA00022741"/>
    </source>
</evidence>
<dbReference type="SUPFAM" id="SSF52047">
    <property type="entry name" value="RNI-like"/>
    <property type="match status" value="1"/>
</dbReference>
<dbReference type="InterPro" id="IPR027417">
    <property type="entry name" value="P-loop_NTPase"/>
</dbReference>
<accession>A0ABN8Q5T6</accession>
<dbReference type="InterPro" id="IPR007111">
    <property type="entry name" value="NACHT_NTPase"/>
</dbReference>
<dbReference type="Pfam" id="PF20706">
    <property type="entry name" value="GT4-conflict"/>
    <property type="match status" value="1"/>
</dbReference>
<feature type="non-terminal residue" evidence="5">
    <location>
        <position position="1538"/>
    </location>
</feature>
<feature type="non-terminal residue" evidence="5">
    <location>
        <position position="1"/>
    </location>
</feature>
<feature type="region of interest" description="Disordered" evidence="3">
    <location>
        <begin position="434"/>
        <end position="520"/>
    </location>
</feature>
<dbReference type="InterPro" id="IPR032675">
    <property type="entry name" value="LRR_dom_sf"/>
</dbReference>
<dbReference type="PANTHER" id="PTHR46844:SF1">
    <property type="entry name" value="SLR5058 PROTEIN"/>
    <property type="match status" value="1"/>
</dbReference>
<feature type="region of interest" description="Disordered" evidence="3">
    <location>
        <begin position="1"/>
        <end position="23"/>
    </location>
</feature>
<dbReference type="SUPFAM" id="SSF53756">
    <property type="entry name" value="UDP-Glycosyltransferase/glycogen phosphorylase"/>
    <property type="match status" value="1"/>
</dbReference>
<organism evidence="5 6">
    <name type="scientific">Porites evermanni</name>
    <dbReference type="NCBI Taxonomy" id="104178"/>
    <lineage>
        <taxon>Eukaryota</taxon>
        <taxon>Metazoa</taxon>
        <taxon>Cnidaria</taxon>
        <taxon>Anthozoa</taxon>
        <taxon>Hexacorallia</taxon>
        <taxon>Scleractinia</taxon>
        <taxon>Fungiina</taxon>
        <taxon>Poritidae</taxon>
        <taxon>Porites</taxon>
    </lineage>
</organism>
<dbReference type="Gene3D" id="3.40.50.2000">
    <property type="entry name" value="Glycogen Phosphorylase B"/>
    <property type="match status" value="2"/>
</dbReference>
<dbReference type="PANTHER" id="PTHR46844">
    <property type="entry name" value="SLR5058 PROTEIN"/>
    <property type="match status" value="1"/>
</dbReference>